<gene>
    <name evidence="1" type="ORF">F511_09489</name>
</gene>
<organism evidence="1 2">
    <name type="scientific">Dorcoceras hygrometricum</name>
    <dbReference type="NCBI Taxonomy" id="472368"/>
    <lineage>
        <taxon>Eukaryota</taxon>
        <taxon>Viridiplantae</taxon>
        <taxon>Streptophyta</taxon>
        <taxon>Embryophyta</taxon>
        <taxon>Tracheophyta</taxon>
        <taxon>Spermatophyta</taxon>
        <taxon>Magnoliopsida</taxon>
        <taxon>eudicotyledons</taxon>
        <taxon>Gunneridae</taxon>
        <taxon>Pentapetalae</taxon>
        <taxon>asterids</taxon>
        <taxon>lamiids</taxon>
        <taxon>Lamiales</taxon>
        <taxon>Gesneriaceae</taxon>
        <taxon>Didymocarpoideae</taxon>
        <taxon>Trichosporeae</taxon>
        <taxon>Loxocarpinae</taxon>
        <taxon>Dorcoceras</taxon>
    </lineage>
</organism>
<proteinExistence type="predicted"/>
<protein>
    <submittedName>
        <fullName evidence="1">Triacylglycerol lipase</fullName>
    </submittedName>
</protein>
<accession>A0A2Z7CTQ0</accession>
<dbReference type="AlphaFoldDB" id="A0A2Z7CTQ0"/>
<dbReference type="EMBL" id="KQ992423">
    <property type="protein sequence ID" value="KZV50431.1"/>
    <property type="molecule type" value="Genomic_DNA"/>
</dbReference>
<dbReference type="Proteomes" id="UP000250235">
    <property type="component" value="Unassembled WGS sequence"/>
</dbReference>
<evidence type="ECO:0000313" key="2">
    <source>
        <dbReference type="Proteomes" id="UP000250235"/>
    </source>
</evidence>
<name>A0A2Z7CTQ0_9LAMI</name>
<keyword evidence="2" id="KW-1185">Reference proteome</keyword>
<reference evidence="1 2" key="1">
    <citation type="journal article" date="2015" name="Proc. Natl. Acad. Sci. U.S.A.">
        <title>The resurrection genome of Boea hygrometrica: A blueprint for survival of dehydration.</title>
        <authorList>
            <person name="Xiao L."/>
            <person name="Yang G."/>
            <person name="Zhang L."/>
            <person name="Yang X."/>
            <person name="Zhao S."/>
            <person name="Ji Z."/>
            <person name="Zhou Q."/>
            <person name="Hu M."/>
            <person name="Wang Y."/>
            <person name="Chen M."/>
            <person name="Xu Y."/>
            <person name="Jin H."/>
            <person name="Xiao X."/>
            <person name="Hu G."/>
            <person name="Bao F."/>
            <person name="Hu Y."/>
            <person name="Wan P."/>
            <person name="Li L."/>
            <person name="Deng X."/>
            <person name="Kuang T."/>
            <person name="Xiang C."/>
            <person name="Zhu J.K."/>
            <person name="Oliver M.J."/>
            <person name="He Y."/>
        </authorList>
    </citation>
    <scope>NUCLEOTIDE SEQUENCE [LARGE SCALE GENOMIC DNA]</scope>
    <source>
        <strain evidence="2">cv. XS01</strain>
    </source>
</reference>
<sequence>MPQGCIPFSLLKCLSSRDARSLSPRESSSRRIQVLVLLVPTVPEVLVRGPCFVVSVVVRIRRCNVLESKELAIFVGSMVILRGTCVTLNGSGIQLVVGPQPLWFRNHNFGLAQRTMVKRLATSPHDPLGITDSACKNQLVVVSVQYGPFNTYIPIRSTTIGKSRVVRDPIAMHTSWRSNSDIASVTRVSMTFRVVRTNQYNQDLGLIHSTNGNHLESPNESSSIDHQVTIHLHAQNITMFPTNETWYFTSQMLVSSSGGHILILTAQSTRNKFRIHSAWLQPESQGDWLFTVGGGRLRLIKFTTESKVPSSACTRRPDEISTDGKSLKSWPKQIPMRGGGGGIQLAVGPQPLWLRNHNFRLAQRIMVKRLATSRHDPLGITDSACKNQLVVVSVQYGPFNPYIPIRSKTIGKSRVAKDPIGMHTSWRSNSDIASVTRVSMTFRVVRTNQYNQDLGLIHSRNGNHLESPNKGSSIDHQVTIYLHAQNITMFPTNETWYFASQILVSSSGGLILILTVQSTRN</sequence>
<evidence type="ECO:0000313" key="1">
    <source>
        <dbReference type="EMBL" id="KZV50431.1"/>
    </source>
</evidence>